<comment type="similarity">
    <text evidence="7 8">Belongs to the ephrin family.</text>
</comment>
<comment type="caution">
    <text evidence="12">The sequence shown here is derived from an EMBL/GenBank/DDBJ whole genome shotgun (WGS) entry which is preliminary data.</text>
</comment>
<dbReference type="Gene3D" id="2.60.40.420">
    <property type="entry name" value="Cupredoxins - blue copper proteins"/>
    <property type="match status" value="1"/>
</dbReference>
<dbReference type="PROSITE" id="PS01299">
    <property type="entry name" value="EPHRIN_RBD_1"/>
    <property type="match status" value="1"/>
</dbReference>
<feature type="domain" description="Ephrin RBD" evidence="11">
    <location>
        <begin position="182"/>
        <end position="318"/>
    </location>
</feature>
<keyword evidence="3 8" id="KW-0472">Membrane</keyword>
<feature type="compositionally biased region" description="Basic and acidic residues" evidence="9">
    <location>
        <begin position="328"/>
        <end position="354"/>
    </location>
</feature>
<evidence type="ECO:0000259" key="11">
    <source>
        <dbReference type="PROSITE" id="PS51551"/>
    </source>
</evidence>
<dbReference type="PRINTS" id="PR01347">
    <property type="entry name" value="EPHRIN"/>
</dbReference>
<feature type="compositionally biased region" description="Polar residues" evidence="9">
    <location>
        <begin position="361"/>
        <end position="372"/>
    </location>
</feature>
<dbReference type="SUPFAM" id="SSF49503">
    <property type="entry name" value="Cupredoxins"/>
    <property type="match status" value="1"/>
</dbReference>
<keyword evidence="10" id="KW-1133">Transmembrane helix</keyword>
<evidence type="ECO:0000256" key="2">
    <source>
        <dbReference type="ARBA" id="ARBA00022729"/>
    </source>
</evidence>
<comment type="caution">
    <text evidence="7">Lacks conserved residue(s) required for the propagation of feature annotation.</text>
</comment>
<keyword evidence="10" id="KW-0812">Transmembrane</keyword>
<evidence type="ECO:0000256" key="4">
    <source>
        <dbReference type="ARBA" id="ARBA00023157"/>
    </source>
</evidence>
<evidence type="ECO:0000256" key="10">
    <source>
        <dbReference type="SAM" id="Phobius"/>
    </source>
</evidence>
<comment type="subcellular location">
    <subcellularLocation>
        <location evidence="1">Membrane</location>
    </subcellularLocation>
</comment>
<evidence type="ECO:0000256" key="6">
    <source>
        <dbReference type="ARBA" id="ARBA00040452"/>
    </source>
</evidence>
<dbReference type="GO" id="GO:0005886">
    <property type="term" value="C:plasma membrane"/>
    <property type="evidence" value="ECO:0007669"/>
    <property type="project" value="TreeGrafter"/>
</dbReference>
<dbReference type="GO" id="GO:0048013">
    <property type="term" value="P:ephrin receptor signaling pathway"/>
    <property type="evidence" value="ECO:0007669"/>
    <property type="project" value="TreeGrafter"/>
</dbReference>
<dbReference type="PANTHER" id="PTHR11304">
    <property type="entry name" value="EPHRIN"/>
    <property type="match status" value="1"/>
</dbReference>
<dbReference type="EMBL" id="MU526172">
    <property type="protein sequence ID" value="KAI5630302.1"/>
    <property type="molecule type" value="Genomic_DNA"/>
</dbReference>
<evidence type="ECO:0000256" key="1">
    <source>
        <dbReference type="ARBA" id="ARBA00004370"/>
    </source>
</evidence>
<dbReference type="InterPro" id="IPR001799">
    <property type="entry name" value="Ephrin_RBD"/>
</dbReference>
<keyword evidence="4 7" id="KW-1015">Disulfide bond</keyword>
<evidence type="ECO:0000256" key="7">
    <source>
        <dbReference type="PROSITE-ProRule" id="PRU00884"/>
    </source>
</evidence>
<evidence type="ECO:0000313" key="12">
    <source>
        <dbReference type="EMBL" id="KAI5630302.1"/>
    </source>
</evidence>
<dbReference type="InterPro" id="IPR008972">
    <property type="entry name" value="Cupredoxin"/>
</dbReference>
<feature type="transmembrane region" description="Helical" evidence="10">
    <location>
        <begin position="382"/>
        <end position="406"/>
    </location>
</feature>
<dbReference type="InterPro" id="IPR019765">
    <property type="entry name" value="Ephrin_CS"/>
</dbReference>
<keyword evidence="2" id="KW-0732">Signal</keyword>
<dbReference type="GO" id="GO:0046875">
    <property type="term" value="F:ephrin receptor binding"/>
    <property type="evidence" value="ECO:0007669"/>
    <property type="project" value="TreeGrafter"/>
</dbReference>
<evidence type="ECO:0000313" key="13">
    <source>
        <dbReference type="Proteomes" id="UP001205998"/>
    </source>
</evidence>
<organism evidence="12 13">
    <name type="scientific">Silurus asotus</name>
    <name type="common">Amur catfish</name>
    <name type="synonym">Parasilurus asotus</name>
    <dbReference type="NCBI Taxonomy" id="30991"/>
    <lineage>
        <taxon>Eukaryota</taxon>
        <taxon>Metazoa</taxon>
        <taxon>Chordata</taxon>
        <taxon>Craniata</taxon>
        <taxon>Vertebrata</taxon>
        <taxon>Euteleostomi</taxon>
        <taxon>Actinopterygii</taxon>
        <taxon>Neopterygii</taxon>
        <taxon>Teleostei</taxon>
        <taxon>Ostariophysi</taxon>
        <taxon>Siluriformes</taxon>
        <taxon>Siluridae</taxon>
        <taxon>Silurus</taxon>
    </lineage>
</organism>
<keyword evidence="5" id="KW-0325">Glycoprotein</keyword>
<feature type="disulfide bond" evidence="7">
    <location>
        <begin position="243"/>
        <end position="307"/>
    </location>
</feature>
<keyword evidence="13" id="KW-1185">Reference proteome</keyword>
<evidence type="ECO:0000256" key="9">
    <source>
        <dbReference type="SAM" id="MobiDB-lite"/>
    </source>
</evidence>
<reference evidence="12" key="1">
    <citation type="submission" date="2018-07" db="EMBL/GenBank/DDBJ databases">
        <title>Comparative genomics of catfishes provides insights into carnivory and benthic adaptation.</title>
        <authorList>
            <person name="Zhang Y."/>
            <person name="Wang D."/>
            <person name="Peng Z."/>
            <person name="Zheng S."/>
            <person name="Shao F."/>
            <person name="Tao W."/>
        </authorList>
    </citation>
    <scope>NUCLEOTIDE SEQUENCE</scope>
    <source>
        <strain evidence="12">Chongqing</strain>
    </source>
</reference>
<feature type="region of interest" description="Disordered" evidence="9">
    <location>
        <begin position="319"/>
        <end position="372"/>
    </location>
</feature>
<accession>A0AAD5B993</accession>
<evidence type="ECO:0000256" key="8">
    <source>
        <dbReference type="RuleBase" id="RU004375"/>
    </source>
</evidence>
<evidence type="ECO:0000256" key="5">
    <source>
        <dbReference type="ARBA" id="ARBA00023180"/>
    </source>
</evidence>
<protein>
    <recommendedName>
        <fullName evidence="6">Ephrin-B1</fullName>
    </recommendedName>
</protein>
<dbReference type="Pfam" id="PF00812">
    <property type="entry name" value="Ephrin"/>
    <property type="match status" value="1"/>
</dbReference>
<dbReference type="PROSITE" id="PS51551">
    <property type="entry name" value="EPHRIN_RBD_2"/>
    <property type="match status" value="1"/>
</dbReference>
<dbReference type="InterPro" id="IPR031328">
    <property type="entry name" value="Ephrin"/>
</dbReference>
<evidence type="ECO:0000256" key="3">
    <source>
        <dbReference type="ARBA" id="ARBA00023136"/>
    </source>
</evidence>
<proteinExistence type="inferred from homology"/>
<dbReference type="GO" id="GO:0007411">
    <property type="term" value="P:axon guidance"/>
    <property type="evidence" value="ECO:0007669"/>
    <property type="project" value="TreeGrafter"/>
</dbReference>
<dbReference type="Proteomes" id="UP001205998">
    <property type="component" value="Unassembled WGS sequence"/>
</dbReference>
<gene>
    <name evidence="12" type="ORF">C0J50_10169</name>
</gene>
<name>A0AAD5B993_SILAS</name>
<dbReference type="AlphaFoldDB" id="A0AAD5B993"/>
<sequence length="486" mass="55832">MIVTSTVRVYFTDLYDYDHIACLYDYIHVASLRLLCESVRLRLQCESVRLRLLCESVRLRLQCESVRLRLQCESVRLRLRCESVRLRLLWESVRLRLRCESVRLRLRSESVRLRLRCESVRLRLRSESVRLRLRSESVRLRLRCESVRLRLRCESVRLRLRCESVRLRLRCESVRLRLRCESVRLRLRSESVRLRLRFVPGKGLVLYPEIGDRLDIVCPRESPSGVYEYYKLYLVSGEQAESCSTVLNPNILVTCNKPDKDIKFTIKFQEFSPNYMGLEFRRHQDYYIISTSDGTLEGLAMREGGACRTRDMKIIMKVGQDPNAPDPVHTEPPDRVLDNEIKIPTTKPERKTDSGEGENSIPGNTDSRNSDSLEGIFGSKPALFASIAAGCLLFLLIIIVLIVLLLKLRKRTRKPRGGASLSLSTLAAPKCSAQSGSEPSDIIIPLRPTEGGFCSHYEKVSGDYGHPVYIVQEMGPQSPANIYYKV</sequence>
<dbReference type="PANTHER" id="PTHR11304:SF17">
    <property type="entry name" value="EPHRIN-B1"/>
    <property type="match status" value="1"/>
</dbReference>